<dbReference type="Proteomes" id="UP000012174">
    <property type="component" value="Unassembled WGS sequence"/>
</dbReference>
<dbReference type="HOGENOM" id="CLU_434023_0_0_1"/>
<gene>
    <name evidence="1" type="ORF">UCREL1_8260</name>
</gene>
<dbReference type="InterPro" id="IPR035986">
    <property type="entry name" value="PKD_dom_sf"/>
</dbReference>
<dbReference type="eggNOG" id="ENOG502SRUU">
    <property type="taxonomic scope" value="Eukaryota"/>
</dbReference>
<organism evidence="1 2">
    <name type="scientific">Eutypa lata (strain UCR-EL1)</name>
    <name type="common">Grapevine dieback disease fungus</name>
    <name type="synonym">Eutypa armeniacae</name>
    <dbReference type="NCBI Taxonomy" id="1287681"/>
    <lineage>
        <taxon>Eukaryota</taxon>
        <taxon>Fungi</taxon>
        <taxon>Dikarya</taxon>
        <taxon>Ascomycota</taxon>
        <taxon>Pezizomycotina</taxon>
        <taxon>Sordariomycetes</taxon>
        <taxon>Xylariomycetidae</taxon>
        <taxon>Xylariales</taxon>
        <taxon>Diatrypaceae</taxon>
        <taxon>Eutypa</taxon>
    </lineage>
</organism>
<dbReference type="InterPro" id="IPR013783">
    <property type="entry name" value="Ig-like_fold"/>
</dbReference>
<dbReference type="EMBL" id="KB707003">
    <property type="protein sequence ID" value="EMR64774.1"/>
    <property type="molecule type" value="Genomic_DNA"/>
</dbReference>
<accession>M7SET9</accession>
<keyword evidence="2" id="KW-1185">Reference proteome</keyword>
<name>M7SET9_EUTLA</name>
<dbReference type="KEGG" id="ela:UCREL1_8260"/>
<evidence type="ECO:0000313" key="1">
    <source>
        <dbReference type="EMBL" id="EMR64774.1"/>
    </source>
</evidence>
<sequence length="617" mass="66873">MALATLVTSTVALESECKIQYPNGPMLVTADCIDPDYNQPIINSKTFKNSTTPYTLYSGHFEGTTVDFNIYFPEKSNWDGRFFQTVYPSFTKDAEAETIAFGVESGAYTVQITGTIGYRADAAAAKFSKVVAADFYGEPSRRIYGYVYGASGGSYQTAGAMENTEGVWDGGILIVQAVPVSIPNNWATRALGGDTEKAVWLEVTKMGIPESAWENFNVTANTTDLVLLMNIPQGQDPTYVDDFWSKTGYLGTENSELGDIFRAAKVDHGATIKEVERNVSGDPISLSLFSIPADLDTTGIEFNLLGENQTTIGSFGGSLNGATLVLSDGNTASVLKGLVGGAKVRLDNRWYLALHAFHRYQVPLREGFYGFDQFLDADGQPIYPQRDVKVAKAVAISSSGGGTHTGKIRGKVIVIDALLDVDAFPWHADWYRSQVKVALGDEFDDNFRLWYNDNADHGHPGIGHSGTWRVTPTGLYNQALRFLSAWVEDGILPPSSTVYEVSDSQVVLPKSAVERRGIQPVITLEANGSGGSSGGIGEQVGFEVIVDVPPDAGEVVSIEWDFNGTGEFTEPSMDNTAFYTYHEAGTYIPTVRVTTKVETSSAFALMPNLGRTRVTVS</sequence>
<dbReference type="Gene3D" id="2.60.40.10">
    <property type="entry name" value="Immunoglobulins"/>
    <property type="match status" value="1"/>
</dbReference>
<dbReference type="STRING" id="1287681.M7SET9"/>
<dbReference type="OrthoDB" id="2580675at2759"/>
<dbReference type="OMA" id="GAYFIET"/>
<protein>
    <submittedName>
        <fullName evidence="1">Putative pkd domain containing protein</fullName>
    </submittedName>
</protein>
<dbReference type="SUPFAM" id="SSF49299">
    <property type="entry name" value="PKD domain"/>
    <property type="match status" value="1"/>
</dbReference>
<proteinExistence type="predicted"/>
<reference evidence="2" key="1">
    <citation type="journal article" date="2013" name="Genome Announc.">
        <title>Draft genome sequence of the grapevine dieback fungus Eutypa lata UCR-EL1.</title>
        <authorList>
            <person name="Blanco-Ulate B."/>
            <person name="Rolshausen P.E."/>
            <person name="Cantu D."/>
        </authorList>
    </citation>
    <scope>NUCLEOTIDE SEQUENCE [LARGE SCALE GENOMIC DNA]</scope>
    <source>
        <strain evidence="2">UCR-EL1</strain>
    </source>
</reference>
<evidence type="ECO:0000313" key="2">
    <source>
        <dbReference type="Proteomes" id="UP000012174"/>
    </source>
</evidence>
<dbReference type="AlphaFoldDB" id="M7SET9"/>